<accession>A0A2G5TXQ4</accession>
<dbReference type="PANTHER" id="PTHR21503:SF8">
    <property type="entry name" value="F-BOX ASSOCIATED DOMAIN-CONTAINING PROTEIN-RELATED"/>
    <property type="match status" value="1"/>
</dbReference>
<feature type="domain" description="F-box" evidence="1">
    <location>
        <begin position="57"/>
        <end position="102"/>
    </location>
</feature>
<evidence type="ECO:0000259" key="1">
    <source>
        <dbReference type="PROSITE" id="PS50181"/>
    </source>
</evidence>
<protein>
    <recommendedName>
        <fullName evidence="1">F-box domain-containing protein</fullName>
    </recommendedName>
</protein>
<comment type="caution">
    <text evidence="2">The sequence shown here is derived from an EMBL/GenBank/DDBJ whole genome shotgun (WGS) entry which is preliminary data.</text>
</comment>
<dbReference type="AlphaFoldDB" id="A0A2G5TXQ4"/>
<dbReference type="Pfam" id="PF00646">
    <property type="entry name" value="F-box"/>
    <property type="match status" value="1"/>
</dbReference>
<dbReference type="PROSITE" id="PS50181">
    <property type="entry name" value="FBOX"/>
    <property type="match status" value="1"/>
</dbReference>
<dbReference type="PANTHER" id="PTHR21503">
    <property type="entry name" value="F-BOX-CONTAINING HYPOTHETICAL PROTEIN C.ELEGANS"/>
    <property type="match status" value="1"/>
</dbReference>
<evidence type="ECO:0000313" key="3">
    <source>
        <dbReference type="Proteomes" id="UP000230233"/>
    </source>
</evidence>
<gene>
    <name evidence="2" type="primary">Cnig_chr_IV.g12321</name>
    <name evidence="2" type="ORF">B9Z55_012321</name>
</gene>
<dbReference type="Proteomes" id="UP000230233">
    <property type="component" value="Chromosome IV"/>
</dbReference>
<keyword evidence="3" id="KW-1185">Reference proteome</keyword>
<evidence type="ECO:0000313" key="2">
    <source>
        <dbReference type="EMBL" id="PIC31716.1"/>
    </source>
</evidence>
<reference evidence="3" key="1">
    <citation type="submission" date="2017-10" db="EMBL/GenBank/DDBJ databases">
        <title>Rapid genome shrinkage in a self-fertile nematode reveals novel sperm competition proteins.</title>
        <authorList>
            <person name="Yin D."/>
            <person name="Schwarz E.M."/>
            <person name="Thomas C.G."/>
            <person name="Felde R.L."/>
            <person name="Korf I.F."/>
            <person name="Cutter A.D."/>
            <person name="Schartner C.M."/>
            <person name="Ralston E.J."/>
            <person name="Meyer B.J."/>
            <person name="Haag E.S."/>
        </authorList>
    </citation>
    <scope>NUCLEOTIDE SEQUENCE [LARGE SCALE GENOMIC DNA]</scope>
    <source>
        <strain evidence="3">JU1422</strain>
    </source>
</reference>
<name>A0A2G5TXQ4_9PELO</name>
<proteinExistence type="predicted"/>
<dbReference type="InterPro" id="IPR012885">
    <property type="entry name" value="F-box_Sdz-33"/>
</dbReference>
<dbReference type="InterPro" id="IPR001810">
    <property type="entry name" value="F-box_dom"/>
</dbReference>
<organism evidence="2 3">
    <name type="scientific">Caenorhabditis nigoni</name>
    <dbReference type="NCBI Taxonomy" id="1611254"/>
    <lineage>
        <taxon>Eukaryota</taxon>
        <taxon>Metazoa</taxon>
        <taxon>Ecdysozoa</taxon>
        <taxon>Nematoda</taxon>
        <taxon>Chromadorea</taxon>
        <taxon>Rhabditida</taxon>
        <taxon>Rhabditina</taxon>
        <taxon>Rhabditomorpha</taxon>
        <taxon>Rhabditoidea</taxon>
        <taxon>Rhabditidae</taxon>
        <taxon>Peloderinae</taxon>
        <taxon>Caenorhabditis</taxon>
    </lineage>
</organism>
<sequence length="392" mass="45589">MSSRDTEMEFSQLFGQLDIQNKEINLSNMIFHEDDVFRQLNELIQTTFPESSKPKIRFPLLKLPQLVLLECIENLDVLEIILFSLLSKRAKTIAKLIRWNPLDIQLGSDGKPQIQLRYSLNPGRTWITDLELSEYPYYQSSLVGPTVNHYLFMKNNGNAIEDLKQMAEHICEVFRSPIREITIVEQSLIDWIIKFQPTIPYLTIEKDVITSVGTLDCIFEDLKVTKHFVLNSIRTPKKIQCTEPISFPSISIHNSYWFTVPLILNGNNSIIRLYESKLTPKDINTILKEWQKGAKLQNLKYLEIQTTTHLYDNDCSDEIFKYLYPTSVHRNEGRPKTVSIDDEWTYTLPEVVVVHNITRSDGMTLSVFGSFRDLKRGGRELFLGMQVWHKQP</sequence>
<dbReference type="EMBL" id="PDUG01000004">
    <property type="protein sequence ID" value="PIC31716.1"/>
    <property type="molecule type" value="Genomic_DNA"/>
</dbReference>
<dbReference type="Pfam" id="PF07735">
    <property type="entry name" value="FBA_2"/>
    <property type="match status" value="1"/>
</dbReference>